<dbReference type="AlphaFoldDB" id="A0A1I8H5B1"/>
<organism evidence="4 5">
    <name type="scientific">Macrostomum lignano</name>
    <dbReference type="NCBI Taxonomy" id="282301"/>
    <lineage>
        <taxon>Eukaryota</taxon>
        <taxon>Metazoa</taxon>
        <taxon>Spiralia</taxon>
        <taxon>Lophotrochozoa</taxon>
        <taxon>Platyhelminthes</taxon>
        <taxon>Rhabditophora</taxon>
        <taxon>Macrostomorpha</taxon>
        <taxon>Macrostomida</taxon>
        <taxon>Macrostomidae</taxon>
        <taxon>Macrostomum</taxon>
    </lineage>
</organism>
<dbReference type="Proteomes" id="UP000095280">
    <property type="component" value="Unplaced"/>
</dbReference>
<sequence>METLASSLSRLSLLSLLPLHCRLAHTLSRQPIELKLPFASALKSSAVQRSVFGNTATPALLLAAEPSTVILSRETSSICTILNRTLAREARMTALSTNRTSHEKPRQQQQQQQLVPIRAESLDDHRSMSSPSDNDERIRSLETRLRVAEKSNRALLEEVVRLQSEL</sequence>
<feature type="region of interest" description="Disordered" evidence="2">
    <location>
        <begin position="95"/>
        <end position="115"/>
    </location>
</feature>
<feature type="coiled-coil region" evidence="1">
    <location>
        <begin position="138"/>
        <end position="165"/>
    </location>
</feature>
<keyword evidence="4" id="KW-1185">Reference proteome</keyword>
<evidence type="ECO:0000256" key="1">
    <source>
        <dbReference type="SAM" id="Coils"/>
    </source>
</evidence>
<protein>
    <submittedName>
        <fullName evidence="5">PRKG1_interact domain-containing protein</fullName>
    </submittedName>
</protein>
<keyword evidence="1" id="KW-0175">Coiled coil</keyword>
<reference evidence="5" key="1">
    <citation type="submission" date="2016-11" db="UniProtKB">
        <authorList>
            <consortium name="WormBaseParasite"/>
        </authorList>
    </citation>
    <scope>IDENTIFICATION</scope>
</reference>
<feature type="chain" id="PRO_5009319958" evidence="3">
    <location>
        <begin position="25"/>
        <end position="166"/>
    </location>
</feature>
<proteinExistence type="predicted"/>
<name>A0A1I8H5B1_9PLAT</name>
<evidence type="ECO:0000256" key="3">
    <source>
        <dbReference type="SAM" id="SignalP"/>
    </source>
</evidence>
<evidence type="ECO:0000313" key="5">
    <source>
        <dbReference type="WBParaSite" id="maker-uti_cns_0004560-snap-gene-0.4-mRNA-1"/>
    </source>
</evidence>
<dbReference type="WBParaSite" id="maker-uti_cns_0004560-snap-gene-0.4-mRNA-1">
    <property type="protein sequence ID" value="maker-uti_cns_0004560-snap-gene-0.4-mRNA-1"/>
    <property type="gene ID" value="maker-uti_cns_0004560-snap-gene-0.4"/>
</dbReference>
<keyword evidence="3" id="KW-0732">Signal</keyword>
<evidence type="ECO:0000256" key="2">
    <source>
        <dbReference type="SAM" id="MobiDB-lite"/>
    </source>
</evidence>
<accession>A0A1I8H5B1</accession>
<evidence type="ECO:0000313" key="4">
    <source>
        <dbReference type="Proteomes" id="UP000095280"/>
    </source>
</evidence>
<feature type="signal peptide" evidence="3">
    <location>
        <begin position="1"/>
        <end position="24"/>
    </location>
</feature>